<comment type="subcellular location">
    <subcellularLocation>
        <location evidence="1">Nucleus</location>
    </subcellularLocation>
</comment>
<evidence type="ECO:0000256" key="6">
    <source>
        <dbReference type="ARBA" id="ARBA00023242"/>
    </source>
</evidence>
<evidence type="ECO:0000256" key="4">
    <source>
        <dbReference type="ARBA" id="ARBA00022771"/>
    </source>
</evidence>
<proteinExistence type="predicted"/>
<keyword evidence="4 7" id="KW-0863">Zinc-finger</keyword>
<sequence length="779" mass="85290">MPSPHSEGSTESLPTDATDKKFRCSHPGCTKAFARKDYLERHAANHLTARPFVCPTCSKSYARADVLKRHTTNHPTRGRKFKAALAQLAVAGERVTPPGQTPLPDHESQAASPVDAPTSPPLNLPGMDILSKLTYPTSSDPQALSTLSLEKIDNDNAPLNELYSWFLGTDIASDDLVSDVDEAPYDWTTLFDLSSVSTPEVSEEIVDTESWRGLQDFITSIGCTPPFEGLSVEEAHQYVELYFQHFQPLFPILHRPTLRSRGCHPMLLLSIILLGSVYVSSSSSSSSSSSTGLDKADAMNLQRRLRLHIFDILETTRNPPLYVFQALFMGNYYGRMYANAASHDINQIYHSAGVTAARFHGLFTPSSSPSSSSPSSSSSSKITTEASEEVPQEYRWMKWAAEEERIRLAWMVFVFDTFSAGILRHSVMLQCFSLSIPLPCASSLWQASSSHSWSSLHPTTPSPPSPAASLPFRPAIKQILEDSSVDDTISPFGRWCILHGLVSLTWSLSVQGADVFTLARRAQITVWKGTVYNALMGWQHRCMSDLSATSASTRGVEEREGGGGGGGGGEDGLKEVTQAGVPLCTICVITLLTDMDAVRILAGATKINGRDISAEDRTAARASLETWAQSSEGRQSCWCAVGMLQLVYQWIQAGEIDSMPPSTLWCIYLATLVVWIFTALIEERPIKTSPSLIPLSTRCLIRAPLALQTSQSFLERVLASEDPINLPAVSNLEDCTALVAYAAHLCGEKEWGGLDGATRVLYGLLKHVELTRKQWYANC</sequence>
<evidence type="ECO:0000256" key="8">
    <source>
        <dbReference type="SAM" id="MobiDB-lite"/>
    </source>
</evidence>
<keyword evidence="11" id="KW-1185">Reference proteome</keyword>
<dbReference type="AlphaFoldDB" id="A0A5D3AVK7"/>
<dbReference type="GO" id="GO:0005634">
    <property type="term" value="C:nucleus"/>
    <property type="evidence" value="ECO:0007669"/>
    <property type="project" value="UniProtKB-SubCell"/>
</dbReference>
<protein>
    <recommendedName>
        <fullName evidence="9">C2H2-type domain-containing protein</fullName>
    </recommendedName>
</protein>
<dbReference type="InterPro" id="IPR036236">
    <property type="entry name" value="Znf_C2H2_sf"/>
</dbReference>
<evidence type="ECO:0000259" key="9">
    <source>
        <dbReference type="PROSITE" id="PS50157"/>
    </source>
</evidence>
<dbReference type="PROSITE" id="PS00028">
    <property type="entry name" value="ZINC_FINGER_C2H2_1"/>
    <property type="match status" value="2"/>
</dbReference>
<dbReference type="PANTHER" id="PTHR40626">
    <property type="entry name" value="MIP31509P"/>
    <property type="match status" value="1"/>
</dbReference>
<dbReference type="EMBL" id="NIDF01000051">
    <property type="protein sequence ID" value="TYJ54882.1"/>
    <property type="molecule type" value="Genomic_DNA"/>
</dbReference>
<dbReference type="SMART" id="SM00355">
    <property type="entry name" value="ZnF_C2H2"/>
    <property type="match status" value="2"/>
</dbReference>
<feature type="region of interest" description="Disordered" evidence="8">
    <location>
        <begin position="1"/>
        <end position="21"/>
    </location>
</feature>
<feature type="domain" description="C2H2-type" evidence="9">
    <location>
        <begin position="52"/>
        <end position="74"/>
    </location>
</feature>
<dbReference type="InterPro" id="IPR051059">
    <property type="entry name" value="VerF-like"/>
</dbReference>
<organism evidence="10 11">
    <name type="scientific">Cryptococcus floricola</name>
    <dbReference type="NCBI Taxonomy" id="2591691"/>
    <lineage>
        <taxon>Eukaryota</taxon>
        <taxon>Fungi</taxon>
        <taxon>Dikarya</taxon>
        <taxon>Basidiomycota</taxon>
        <taxon>Agaricomycotina</taxon>
        <taxon>Tremellomycetes</taxon>
        <taxon>Tremellales</taxon>
        <taxon>Cryptococcaceae</taxon>
        <taxon>Cryptococcus</taxon>
    </lineage>
</organism>
<dbReference type="PANTHER" id="PTHR40626:SF11">
    <property type="entry name" value="ZINC FINGER PROTEIN YPR022C"/>
    <property type="match status" value="1"/>
</dbReference>
<keyword evidence="5" id="KW-0862">Zinc</keyword>
<dbReference type="GO" id="GO:0000785">
    <property type="term" value="C:chromatin"/>
    <property type="evidence" value="ECO:0007669"/>
    <property type="project" value="TreeGrafter"/>
</dbReference>
<evidence type="ECO:0000256" key="3">
    <source>
        <dbReference type="ARBA" id="ARBA00022737"/>
    </source>
</evidence>
<feature type="domain" description="C2H2-type" evidence="9">
    <location>
        <begin position="22"/>
        <end position="51"/>
    </location>
</feature>
<dbReference type="GO" id="GO:0008270">
    <property type="term" value="F:zinc ion binding"/>
    <property type="evidence" value="ECO:0007669"/>
    <property type="project" value="UniProtKB-KW"/>
</dbReference>
<keyword evidence="6" id="KW-0539">Nucleus</keyword>
<dbReference type="GO" id="GO:0000978">
    <property type="term" value="F:RNA polymerase II cis-regulatory region sequence-specific DNA binding"/>
    <property type="evidence" value="ECO:0007669"/>
    <property type="project" value="InterPro"/>
</dbReference>
<dbReference type="InterPro" id="IPR013087">
    <property type="entry name" value="Znf_C2H2_type"/>
</dbReference>
<dbReference type="Pfam" id="PF04082">
    <property type="entry name" value="Fungal_trans"/>
    <property type="match status" value="1"/>
</dbReference>
<dbReference type="Gene3D" id="3.30.160.60">
    <property type="entry name" value="Classic Zinc Finger"/>
    <property type="match status" value="2"/>
</dbReference>
<accession>A0A5D3AVK7</accession>
<name>A0A5D3AVK7_9TREE</name>
<dbReference type="Pfam" id="PF00096">
    <property type="entry name" value="zf-C2H2"/>
    <property type="match status" value="2"/>
</dbReference>
<gene>
    <name evidence="10" type="ORF">B9479_004474</name>
</gene>
<evidence type="ECO:0000313" key="11">
    <source>
        <dbReference type="Proteomes" id="UP000322245"/>
    </source>
</evidence>
<evidence type="ECO:0000256" key="2">
    <source>
        <dbReference type="ARBA" id="ARBA00022723"/>
    </source>
</evidence>
<evidence type="ECO:0000313" key="10">
    <source>
        <dbReference type="EMBL" id="TYJ54882.1"/>
    </source>
</evidence>
<feature type="region of interest" description="Disordered" evidence="8">
    <location>
        <begin position="95"/>
        <end position="121"/>
    </location>
</feature>
<feature type="compositionally biased region" description="Polar residues" evidence="8">
    <location>
        <begin position="1"/>
        <end position="15"/>
    </location>
</feature>
<reference evidence="10 11" key="1">
    <citation type="submission" date="2017-05" db="EMBL/GenBank/DDBJ databases">
        <title>The Genome Sequence of Tsuchiyaea wingfieldii DSM 27421.</title>
        <authorList>
            <person name="Cuomo C."/>
            <person name="Passer A."/>
            <person name="Billmyre B."/>
            <person name="Heitman J."/>
        </authorList>
    </citation>
    <scope>NUCLEOTIDE SEQUENCE [LARGE SCALE GENOMIC DNA]</scope>
    <source>
        <strain evidence="10 11">DSM 27421</strain>
    </source>
</reference>
<keyword evidence="3" id="KW-0677">Repeat</keyword>
<feature type="region of interest" description="Disordered" evidence="8">
    <location>
        <begin position="366"/>
        <end position="385"/>
    </location>
</feature>
<dbReference type="Proteomes" id="UP000322245">
    <property type="component" value="Unassembled WGS sequence"/>
</dbReference>
<feature type="region of interest" description="Disordered" evidence="8">
    <location>
        <begin position="549"/>
        <end position="572"/>
    </location>
</feature>
<keyword evidence="2" id="KW-0479">Metal-binding</keyword>
<dbReference type="GO" id="GO:0000981">
    <property type="term" value="F:DNA-binding transcription factor activity, RNA polymerase II-specific"/>
    <property type="evidence" value="ECO:0007669"/>
    <property type="project" value="InterPro"/>
</dbReference>
<feature type="compositionally biased region" description="Low complexity" evidence="8">
    <location>
        <begin position="366"/>
        <end position="380"/>
    </location>
</feature>
<comment type="caution">
    <text evidence="10">The sequence shown here is derived from an EMBL/GenBank/DDBJ whole genome shotgun (WGS) entry which is preliminary data.</text>
</comment>
<evidence type="ECO:0000256" key="7">
    <source>
        <dbReference type="PROSITE-ProRule" id="PRU00042"/>
    </source>
</evidence>
<evidence type="ECO:0000256" key="5">
    <source>
        <dbReference type="ARBA" id="ARBA00022833"/>
    </source>
</evidence>
<evidence type="ECO:0000256" key="1">
    <source>
        <dbReference type="ARBA" id="ARBA00004123"/>
    </source>
</evidence>
<dbReference type="CDD" id="cd12148">
    <property type="entry name" value="fungal_TF_MHR"/>
    <property type="match status" value="1"/>
</dbReference>
<dbReference type="GO" id="GO:0006351">
    <property type="term" value="P:DNA-templated transcription"/>
    <property type="evidence" value="ECO:0007669"/>
    <property type="project" value="InterPro"/>
</dbReference>
<dbReference type="PROSITE" id="PS50157">
    <property type="entry name" value="ZINC_FINGER_C2H2_2"/>
    <property type="match status" value="2"/>
</dbReference>
<dbReference type="InterPro" id="IPR007219">
    <property type="entry name" value="XnlR_reg_dom"/>
</dbReference>
<dbReference type="SUPFAM" id="SSF57667">
    <property type="entry name" value="beta-beta-alpha zinc fingers"/>
    <property type="match status" value="1"/>
</dbReference>